<sequence>MEEVFWLPVEPKWFNLSSQLVDLELQQCVNETNCLPETPQVVYGLRASTADIFLDNAAYRKYLFSKFNVSTVDEESSAVLMVDIHYKMECHALYFVGFRIWLGQQQGRNRHQDYYHQVA</sequence>
<evidence type="ECO:0000313" key="1">
    <source>
        <dbReference type="EMBL" id="KAI8529655.1"/>
    </source>
</evidence>
<keyword evidence="2" id="KW-1185">Reference proteome</keyword>
<proteinExistence type="predicted"/>
<accession>A0ACC0LM05</accession>
<dbReference type="Proteomes" id="UP001062846">
    <property type="component" value="Chromosome 12"/>
</dbReference>
<reference evidence="1" key="1">
    <citation type="submission" date="2022-02" db="EMBL/GenBank/DDBJ databases">
        <title>Plant Genome Project.</title>
        <authorList>
            <person name="Zhang R.-G."/>
        </authorList>
    </citation>
    <scope>NUCLEOTIDE SEQUENCE</scope>
    <source>
        <strain evidence="1">AT1</strain>
    </source>
</reference>
<comment type="caution">
    <text evidence="1">The sequence shown here is derived from an EMBL/GenBank/DDBJ whole genome shotgun (WGS) entry which is preliminary data.</text>
</comment>
<organism evidence="1 2">
    <name type="scientific">Rhododendron molle</name>
    <name type="common">Chinese azalea</name>
    <name type="synonym">Azalea mollis</name>
    <dbReference type="NCBI Taxonomy" id="49168"/>
    <lineage>
        <taxon>Eukaryota</taxon>
        <taxon>Viridiplantae</taxon>
        <taxon>Streptophyta</taxon>
        <taxon>Embryophyta</taxon>
        <taxon>Tracheophyta</taxon>
        <taxon>Spermatophyta</taxon>
        <taxon>Magnoliopsida</taxon>
        <taxon>eudicotyledons</taxon>
        <taxon>Gunneridae</taxon>
        <taxon>Pentapetalae</taxon>
        <taxon>asterids</taxon>
        <taxon>Ericales</taxon>
        <taxon>Ericaceae</taxon>
        <taxon>Ericoideae</taxon>
        <taxon>Rhodoreae</taxon>
        <taxon>Rhododendron</taxon>
    </lineage>
</organism>
<gene>
    <name evidence="1" type="ORF">RHMOL_Rhmol12G0241400</name>
</gene>
<dbReference type="EMBL" id="CM046399">
    <property type="protein sequence ID" value="KAI8529655.1"/>
    <property type="molecule type" value="Genomic_DNA"/>
</dbReference>
<protein>
    <submittedName>
        <fullName evidence="1">Uncharacterized protein</fullName>
    </submittedName>
</protein>
<evidence type="ECO:0000313" key="2">
    <source>
        <dbReference type="Proteomes" id="UP001062846"/>
    </source>
</evidence>
<name>A0ACC0LM05_RHOML</name>